<keyword evidence="5" id="KW-0175">Coiled coil</keyword>
<feature type="coiled-coil region" evidence="5">
    <location>
        <begin position="409"/>
        <end position="469"/>
    </location>
</feature>
<evidence type="ECO:0000313" key="8">
    <source>
        <dbReference type="EMBL" id="CAD6249924.1"/>
    </source>
</evidence>
<keyword evidence="9" id="KW-1185">Reference proteome</keyword>
<dbReference type="GO" id="GO:0016787">
    <property type="term" value="F:hydrolase activity"/>
    <property type="evidence" value="ECO:0007669"/>
    <property type="project" value="UniProtKB-KW"/>
</dbReference>
<evidence type="ECO:0000313" key="9">
    <source>
        <dbReference type="Proteomes" id="UP000604825"/>
    </source>
</evidence>
<dbReference type="FunFam" id="3.40.50.300:FF:000326">
    <property type="entry name" value="P-loop containing nucleoside triphosphate hydrolase"/>
    <property type="match status" value="1"/>
</dbReference>
<dbReference type="InterPro" id="IPR041677">
    <property type="entry name" value="DNA2/NAM7_AAA_11"/>
</dbReference>
<dbReference type="EMBL" id="CAJGYO010000008">
    <property type="protein sequence ID" value="CAD6249924.1"/>
    <property type="molecule type" value="Genomic_DNA"/>
</dbReference>
<dbReference type="OrthoDB" id="6513042at2759"/>
<dbReference type="PANTHER" id="PTHR10887:SF435">
    <property type="entry name" value="OS02G0684150 PROTEIN"/>
    <property type="match status" value="1"/>
</dbReference>
<dbReference type="Pfam" id="PF13086">
    <property type="entry name" value="AAA_11"/>
    <property type="match status" value="1"/>
</dbReference>
<dbReference type="GO" id="GO:0005524">
    <property type="term" value="F:ATP binding"/>
    <property type="evidence" value="ECO:0007669"/>
    <property type="project" value="UniProtKB-KW"/>
</dbReference>
<evidence type="ECO:0000256" key="2">
    <source>
        <dbReference type="ARBA" id="ARBA00022801"/>
    </source>
</evidence>
<reference evidence="8" key="1">
    <citation type="submission" date="2020-10" db="EMBL/GenBank/DDBJ databases">
        <authorList>
            <person name="Han B."/>
            <person name="Lu T."/>
            <person name="Zhao Q."/>
            <person name="Huang X."/>
            <person name="Zhao Y."/>
        </authorList>
    </citation>
    <scope>NUCLEOTIDE SEQUENCE</scope>
</reference>
<dbReference type="Pfam" id="PF13087">
    <property type="entry name" value="AAA_12"/>
    <property type="match status" value="1"/>
</dbReference>
<dbReference type="GO" id="GO:0005694">
    <property type="term" value="C:chromosome"/>
    <property type="evidence" value="ECO:0007669"/>
    <property type="project" value="UniProtKB-ARBA"/>
</dbReference>
<dbReference type="FunFam" id="3.40.50.300:FF:002771">
    <property type="entry name" value="p-loop containing nucleoside triphosphate hydrolase superfamily protein"/>
    <property type="match status" value="1"/>
</dbReference>
<evidence type="ECO:0000259" key="6">
    <source>
        <dbReference type="Pfam" id="PF13086"/>
    </source>
</evidence>
<feature type="domain" description="DNA2/NAM7 helicase-like C-terminal" evidence="7">
    <location>
        <begin position="676"/>
        <end position="876"/>
    </location>
</feature>
<dbReference type="PANTHER" id="PTHR10887">
    <property type="entry name" value="DNA2/NAM7 HELICASE FAMILY"/>
    <property type="match status" value="1"/>
</dbReference>
<evidence type="ECO:0000256" key="4">
    <source>
        <dbReference type="ARBA" id="ARBA00022840"/>
    </source>
</evidence>
<organism evidence="8 9">
    <name type="scientific">Miscanthus lutarioriparius</name>
    <dbReference type="NCBI Taxonomy" id="422564"/>
    <lineage>
        <taxon>Eukaryota</taxon>
        <taxon>Viridiplantae</taxon>
        <taxon>Streptophyta</taxon>
        <taxon>Embryophyta</taxon>
        <taxon>Tracheophyta</taxon>
        <taxon>Spermatophyta</taxon>
        <taxon>Magnoliopsida</taxon>
        <taxon>Liliopsida</taxon>
        <taxon>Poales</taxon>
        <taxon>Poaceae</taxon>
        <taxon>PACMAD clade</taxon>
        <taxon>Panicoideae</taxon>
        <taxon>Andropogonodae</taxon>
        <taxon>Andropogoneae</taxon>
        <taxon>Saccharinae</taxon>
        <taxon>Miscanthus</taxon>
    </lineage>
</organism>
<dbReference type="InterPro" id="IPR045055">
    <property type="entry name" value="DNA2/NAM7-like"/>
</dbReference>
<evidence type="ECO:0000256" key="5">
    <source>
        <dbReference type="SAM" id="Coils"/>
    </source>
</evidence>
<dbReference type="CDD" id="cd18808">
    <property type="entry name" value="SF1_C_Upf1"/>
    <property type="match status" value="1"/>
</dbReference>
<accession>A0A811PU88</accession>
<dbReference type="Proteomes" id="UP000604825">
    <property type="component" value="Unassembled WGS sequence"/>
</dbReference>
<dbReference type="Gene3D" id="3.40.50.300">
    <property type="entry name" value="P-loop containing nucleotide triphosphate hydrolases"/>
    <property type="match status" value="3"/>
</dbReference>
<dbReference type="InterPro" id="IPR047187">
    <property type="entry name" value="SF1_C_Upf1"/>
</dbReference>
<proteinExistence type="predicted"/>
<name>A0A811PU88_9POAL</name>
<dbReference type="SUPFAM" id="SSF52540">
    <property type="entry name" value="P-loop containing nucleoside triphosphate hydrolases"/>
    <property type="match status" value="1"/>
</dbReference>
<keyword evidence="2" id="KW-0378">Hydrolase</keyword>
<evidence type="ECO:0000256" key="3">
    <source>
        <dbReference type="ARBA" id="ARBA00022806"/>
    </source>
</evidence>
<sequence length="941" mass="105030">MSDYYDSDEDDVFRGKSVRGKATSGSRYVPWELSELEKHMFSWTLQDVLNKNLFKKKVKKIPKTFTSLRSYMESFTLPLIEETRADLCSALEGIKHAPATEVVRMEQLGTDPGQAIFSIVVRKADPQTTQRDQVYAPKDADVLVLTDRKPRHRSDLGRTGSSYLIGSVLKADGGDDGTVVRLSRRPEEGPPLFAVFLINMTTYNRILNAVDVHAAACRNTSVIEKLLDPKFGKDQKEPSSTAASFYLDGELGDLGNFGLNDSQLKAVDDCVSAVEQPGCPVRLIWGPPGTGKTKTISALLWSMLIKSHRTVTCAPTNTAVVEVASRVLCLIEESSSGGGDSGKKCFLSDVVLFGNEDRMAVDDNLGKIFMDSRIRRLRQCLVPGTGWTTSLSSMLQLLEHPLVQYGRYVDGIEEQISDLDSEENKMRDELAPYLKNRKELTNQKKIDEVQEMQKKILEIQKKVRAIKEKKMTFKTYFQSNYTRLVNDLRRCLETFGNDLPRSAASEENFRCMAEVPPLLDAFGELVWSEPDEKLQALFKNDEDGGILSLFRSLVTQVQADVSFELKEARSSCVKKLRHLSLNFELLEMYENRTVEEFLLQRAKSVLCTASSSYRLHRLPKAQPFDVVVVDEAAQLKECESLIPLQLPGVRHAVLIGDEYQLPALVKSKVCEDAEFGRSLFVRLTSLGQPKHLLDVQYRMHPWISKFPVESFYDGRITDGPNVLSRNYERRHLTGPMYGSYSFINVDGGNESTGKHDRSLINAVEAAAVVRILQRLFKGKSVDTNRAVRVGVVSPYKGQVRAIQEKIAGAAFAAHEGLFSVKVRSVDGFQGAEEDVIIFSTVRSNTAGKIGFLADINRTNVALTRAKHCLWILGNAKTLASAKTIWRGIVADAKDRGCYFDAKDDKDLSNAIIKAAIELDEVETLLNLDGLRIGGSRSGFRP</sequence>
<evidence type="ECO:0000256" key="1">
    <source>
        <dbReference type="ARBA" id="ARBA00022741"/>
    </source>
</evidence>
<keyword evidence="1" id="KW-0547">Nucleotide-binding</keyword>
<evidence type="ECO:0000259" key="7">
    <source>
        <dbReference type="Pfam" id="PF13087"/>
    </source>
</evidence>
<dbReference type="GO" id="GO:0004386">
    <property type="term" value="F:helicase activity"/>
    <property type="evidence" value="ECO:0007669"/>
    <property type="project" value="UniProtKB-KW"/>
</dbReference>
<keyword evidence="3" id="KW-0347">Helicase</keyword>
<dbReference type="InterPro" id="IPR041679">
    <property type="entry name" value="DNA2/NAM7-like_C"/>
</dbReference>
<dbReference type="AlphaFoldDB" id="A0A811PU88"/>
<dbReference type="InterPro" id="IPR027417">
    <property type="entry name" value="P-loop_NTPase"/>
</dbReference>
<comment type="caution">
    <text evidence="8">The sequence shown here is derived from an EMBL/GenBank/DDBJ whole genome shotgun (WGS) entry which is preliminary data.</text>
</comment>
<gene>
    <name evidence="8" type="ORF">NCGR_LOCUS33723</name>
</gene>
<feature type="domain" description="DNA2/NAM7 helicase helicase" evidence="6">
    <location>
        <begin position="259"/>
        <end position="668"/>
    </location>
</feature>
<protein>
    <submittedName>
        <fullName evidence="8">Uncharacterized protein</fullName>
    </submittedName>
</protein>
<keyword evidence="4" id="KW-0067">ATP-binding</keyword>